<name>A0A8D8Q5K6_9HEMI</name>
<accession>A0A8D8Q5K6</accession>
<sequence length="101" mass="11796">MQTTLVQDATRLSSRPKLSPLLCVTFTLIRRKSHSLWTRGKQLSTISMIKLWNQQVKTFGPSCHFIRLNLPPIVLAWTRPSTLPCGRSRRCWHSRRMYRGC</sequence>
<protein>
    <submittedName>
        <fullName evidence="1">Uncharacterized protein</fullName>
    </submittedName>
</protein>
<reference evidence="1" key="1">
    <citation type="submission" date="2021-05" db="EMBL/GenBank/DDBJ databases">
        <authorList>
            <person name="Alioto T."/>
            <person name="Alioto T."/>
            <person name="Gomez Garrido J."/>
        </authorList>
    </citation>
    <scope>NUCLEOTIDE SEQUENCE</scope>
</reference>
<proteinExistence type="predicted"/>
<evidence type="ECO:0000313" key="1">
    <source>
        <dbReference type="EMBL" id="CAG6625596.1"/>
    </source>
</evidence>
<dbReference type="AlphaFoldDB" id="A0A8D8Q5K6"/>
<organism evidence="1">
    <name type="scientific">Cacopsylla melanoneura</name>
    <dbReference type="NCBI Taxonomy" id="428564"/>
    <lineage>
        <taxon>Eukaryota</taxon>
        <taxon>Metazoa</taxon>
        <taxon>Ecdysozoa</taxon>
        <taxon>Arthropoda</taxon>
        <taxon>Hexapoda</taxon>
        <taxon>Insecta</taxon>
        <taxon>Pterygota</taxon>
        <taxon>Neoptera</taxon>
        <taxon>Paraneoptera</taxon>
        <taxon>Hemiptera</taxon>
        <taxon>Sternorrhyncha</taxon>
        <taxon>Psylloidea</taxon>
        <taxon>Psyllidae</taxon>
        <taxon>Psyllinae</taxon>
        <taxon>Cacopsylla</taxon>
    </lineage>
</organism>
<dbReference type="EMBL" id="HBUF01060412">
    <property type="protein sequence ID" value="CAG6625596.1"/>
    <property type="molecule type" value="Transcribed_RNA"/>
</dbReference>